<dbReference type="InterPro" id="IPR042842">
    <property type="entry name" value="CD226"/>
</dbReference>
<feature type="region of interest" description="Disordered" evidence="1">
    <location>
        <begin position="510"/>
        <end position="577"/>
    </location>
</feature>
<dbReference type="InterPro" id="IPR003599">
    <property type="entry name" value="Ig_sub"/>
</dbReference>
<keyword evidence="2" id="KW-1133">Transmembrane helix</keyword>
<evidence type="ECO:0000256" key="1">
    <source>
        <dbReference type="SAM" id="MobiDB-lite"/>
    </source>
</evidence>
<reference evidence="5" key="1">
    <citation type="submission" date="2025-08" db="UniProtKB">
        <authorList>
            <consortium name="RefSeq"/>
        </authorList>
    </citation>
    <scope>IDENTIFICATION</scope>
</reference>
<sequence>MQTGSTGWLEPCQSSVNAVFILAEKAEMEAVQKDYWYSLALLTFLIFSLFKATVQESADEAVTLEDGMILDCQCPWDGNLSMVSWTKVPDKVPIAVHHPRYGTKLAEGYDNRLEFLKRTSMDGSISMTNVTEQDVGLYRCSMQTFPLGSWTRDVQVQKANSSPYFVVALKEGENVTLVCPQASSTVKHVLIKKAEEGTTLGSCRLKGGVLVSDAEHHDEGVRVDCAAPIGVIFELYNVVEADEGRYWCWSDTENGLEIATFQLILHTQDALHTPTSDPEEAAVSSSSSTLQPEQVLEDPDPADGIPMTELPSSDAANGVSYPSAPSERILTTDSASSATTKSVPDPPDPAEGISNTKLASVVATTTLPHPLASTEGVSTTEMAPSVKDTIVSPSAPSEGKATTESALSVVATTESAPSVVATTESAPSVVATTESAPSVVATTETAPSFVATTESAPSVVATIVPHPPDPALTEGTSSSKLAPAVIATTVLHLPAPSEGIATTESAPSVIATTLPHPPGQTEGTSTTESAPSVIATTDPHPPDSAEEISTTESAPSVVATTVPHPPEPSEDMSTTDLSLSVKATTVPQSSDEVNNQLIPDEYWIYIYSGAGATGLSLLVLITVLVCCHRRRKRREAYRVKLHPGKRWRDSEQGGFYDRMRKGTRFGRHEPIYANVRTGQKHKHKPKRKR</sequence>
<evidence type="ECO:0000313" key="5">
    <source>
        <dbReference type="RefSeq" id="XP_031440029.2"/>
    </source>
</evidence>
<dbReference type="InterPro" id="IPR013106">
    <property type="entry name" value="Ig_V-set"/>
</dbReference>
<feature type="region of interest" description="Disordered" evidence="1">
    <location>
        <begin position="371"/>
        <end position="405"/>
    </location>
</feature>
<organism evidence="4 5">
    <name type="scientific">Clupea harengus</name>
    <name type="common">Atlantic herring</name>
    <dbReference type="NCBI Taxonomy" id="7950"/>
    <lineage>
        <taxon>Eukaryota</taxon>
        <taxon>Metazoa</taxon>
        <taxon>Chordata</taxon>
        <taxon>Craniata</taxon>
        <taxon>Vertebrata</taxon>
        <taxon>Euteleostomi</taxon>
        <taxon>Actinopterygii</taxon>
        <taxon>Neopterygii</taxon>
        <taxon>Teleostei</taxon>
        <taxon>Clupei</taxon>
        <taxon>Clupeiformes</taxon>
        <taxon>Clupeoidei</taxon>
        <taxon>Clupeidae</taxon>
        <taxon>Clupea</taxon>
    </lineage>
</organism>
<feature type="region of interest" description="Disordered" evidence="1">
    <location>
        <begin position="271"/>
        <end position="354"/>
    </location>
</feature>
<evidence type="ECO:0000259" key="3">
    <source>
        <dbReference type="PROSITE" id="PS50835"/>
    </source>
</evidence>
<dbReference type="OrthoDB" id="9937217at2759"/>
<dbReference type="RefSeq" id="XP_031440029.2">
    <property type="nucleotide sequence ID" value="XM_031584169.2"/>
</dbReference>
<keyword evidence="2" id="KW-0812">Transmembrane</keyword>
<feature type="compositionally biased region" description="Polar residues" evidence="1">
    <location>
        <begin position="283"/>
        <end position="292"/>
    </location>
</feature>
<feature type="compositionally biased region" description="Low complexity" evidence="1">
    <location>
        <begin position="331"/>
        <end position="342"/>
    </location>
</feature>
<name>A0A6P8GLK9_CLUHA</name>
<dbReference type="PANTHER" id="PTHR47011">
    <property type="entry name" value="CD226 ANTIGEN"/>
    <property type="match status" value="1"/>
</dbReference>
<evidence type="ECO:0000313" key="4">
    <source>
        <dbReference type="Proteomes" id="UP000515152"/>
    </source>
</evidence>
<feature type="transmembrane region" description="Helical" evidence="2">
    <location>
        <begin position="602"/>
        <end position="627"/>
    </location>
</feature>
<dbReference type="GO" id="GO:0002729">
    <property type="term" value="P:positive regulation of natural killer cell cytokine production"/>
    <property type="evidence" value="ECO:0007669"/>
    <property type="project" value="InterPro"/>
</dbReference>
<dbReference type="GO" id="GO:0009897">
    <property type="term" value="C:external side of plasma membrane"/>
    <property type="evidence" value="ECO:0007669"/>
    <property type="project" value="TreeGrafter"/>
</dbReference>
<dbReference type="GO" id="GO:0050839">
    <property type="term" value="F:cell adhesion molecule binding"/>
    <property type="evidence" value="ECO:0007669"/>
    <property type="project" value="TreeGrafter"/>
</dbReference>
<dbReference type="PROSITE" id="PS50835">
    <property type="entry name" value="IG_LIKE"/>
    <property type="match status" value="1"/>
</dbReference>
<dbReference type="AlphaFoldDB" id="A0A6P8GLK9"/>
<dbReference type="GeneID" id="105890127"/>
<feature type="compositionally biased region" description="Polar residues" evidence="1">
    <location>
        <begin position="391"/>
        <end position="405"/>
    </location>
</feature>
<dbReference type="CTD" id="10666"/>
<gene>
    <name evidence="5" type="primary">cd226</name>
</gene>
<accession>A0A6P8GLK9</accession>
<dbReference type="Pfam" id="PF07686">
    <property type="entry name" value="V-set"/>
    <property type="match status" value="1"/>
</dbReference>
<keyword evidence="2" id="KW-0472">Membrane</keyword>
<feature type="compositionally biased region" description="Polar residues" evidence="1">
    <location>
        <begin position="521"/>
        <end position="530"/>
    </location>
</feature>
<proteinExistence type="predicted"/>
<dbReference type="PANTHER" id="PTHR47011:SF1">
    <property type="entry name" value="CD226 ANTIGEN"/>
    <property type="match status" value="1"/>
</dbReference>
<dbReference type="SMART" id="SM00409">
    <property type="entry name" value="IG"/>
    <property type="match status" value="2"/>
</dbReference>
<dbReference type="InterPro" id="IPR007110">
    <property type="entry name" value="Ig-like_dom"/>
</dbReference>
<dbReference type="Proteomes" id="UP000515152">
    <property type="component" value="Chromosome 17"/>
</dbReference>
<evidence type="ECO:0000256" key="2">
    <source>
        <dbReference type="SAM" id="Phobius"/>
    </source>
</evidence>
<feature type="compositionally biased region" description="Basic residues" evidence="1">
    <location>
        <begin position="678"/>
        <end position="689"/>
    </location>
</feature>
<dbReference type="GO" id="GO:0002891">
    <property type="term" value="P:positive regulation of immunoglobulin mediated immune response"/>
    <property type="evidence" value="ECO:0007669"/>
    <property type="project" value="TreeGrafter"/>
</dbReference>
<keyword evidence="4" id="KW-1185">Reference proteome</keyword>
<feature type="domain" description="Ig-like" evidence="3">
    <location>
        <begin position="52"/>
        <end position="157"/>
    </location>
</feature>
<protein>
    <submittedName>
        <fullName evidence="5">CD226 antigen isoform X1</fullName>
    </submittedName>
</protein>
<feature type="region of interest" description="Disordered" evidence="1">
    <location>
        <begin position="667"/>
        <end position="689"/>
    </location>
</feature>
<dbReference type="KEGG" id="char:105890127"/>